<proteinExistence type="predicted"/>
<dbReference type="GO" id="GO:0003755">
    <property type="term" value="F:peptidyl-prolyl cis-trans isomerase activity"/>
    <property type="evidence" value="ECO:0007669"/>
    <property type="project" value="InterPro"/>
</dbReference>
<reference evidence="2" key="1">
    <citation type="submission" date="2020-05" db="EMBL/GenBank/DDBJ databases">
        <authorList>
            <person name="Chiriac C."/>
            <person name="Salcher M."/>
            <person name="Ghai R."/>
            <person name="Kavagutti S V."/>
        </authorList>
    </citation>
    <scope>NUCLEOTIDE SEQUENCE</scope>
</reference>
<dbReference type="InterPro" id="IPR002130">
    <property type="entry name" value="Cyclophilin-type_PPIase_dom"/>
</dbReference>
<dbReference type="InterPro" id="IPR044666">
    <property type="entry name" value="Cyclophilin_A-like"/>
</dbReference>
<gene>
    <name evidence="2" type="ORF">UFOPK1440_01239</name>
</gene>
<accession>A0A6J6CM40</accession>
<evidence type="ECO:0000313" key="2">
    <source>
        <dbReference type="EMBL" id="CAB4552417.1"/>
    </source>
</evidence>
<dbReference type="Gene3D" id="2.40.100.10">
    <property type="entry name" value="Cyclophilin-like"/>
    <property type="match status" value="1"/>
</dbReference>
<dbReference type="PANTHER" id="PTHR45625">
    <property type="entry name" value="PEPTIDYL-PROLYL CIS-TRANS ISOMERASE-RELATED"/>
    <property type="match status" value="1"/>
</dbReference>
<feature type="domain" description="PPIase cyclophilin-type" evidence="1">
    <location>
        <begin position="78"/>
        <end position="235"/>
    </location>
</feature>
<dbReference type="AlphaFoldDB" id="A0A6J6CM40"/>
<dbReference type="PANTHER" id="PTHR45625:SF3">
    <property type="entry name" value="PEPTIDYL-PROLYL CIS-TRANS ISOMERASE B-RELATED"/>
    <property type="match status" value="1"/>
</dbReference>
<organism evidence="2">
    <name type="scientific">freshwater metagenome</name>
    <dbReference type="NCBI Taxonomy" id="449393"/>
    <lineage>
        <taxon>unclassified sequences</taxon>
        <taxon>metagenomes</taxon>
        <taxon>ecological metagenomes</taxon>
    </lineage>
</organism>
<dbReference type="InterPro" id="IPR029000">
    <property type="entry name" value="Cyclophilin-like_dom_sf"/>
</dbReference>
<sequence>MGIKVEWNKSSMKKIFAIAASLALLLTFAPSVSAEERPLTLAECKKATATPRPLTQVKQPKVPAKSLPKKLTLNTNCGEIVIALDPKAPQTITNMSTLANGKYFDNSLCHRLTTAGIFVLQCGDPTYMANGNPPKWDLYKDENLPKAGPKNYPAGTVAMANPARPNANGSQFFLVYQDTQLGPNYTIWGKITKGLDTIKKIGEIGALEWQGNQAIYAPDGDGEPIQQVAIIKATAK</sequence>
<evidence type="ECO:0000259" key="1">
    <source>
        <dbReference type="PROSITE" id="PS50072"/>
    </source>
</evidence>
<dbReference type="Pfam" id="PF00160">
    <property type="entry name" value="Pro_isomerase"/>
    <property type="match status" value="1"/>
</dbReference>
<name>A0A6J6CM40_9ZZZZ</name>
<dbReference type="EMBL" id="CAEZSP010000116">
    <property type="protein sequence ID" value="CAB4552417.1"/>
    <property type="molecule type" value="Genomic_DNA"/>
</dbReference>
<dbReference type="PROSITE" id="PS50072">
    <property type="entry name" value="CSA_PPIASE_2"/>
    <property type="match status" value="1"/>
</dbReference>
<protein>
    <submittedName>
        <fullName evidence="2">Unannotated protein</fullName>
    </submittedName>
</protein>
<dbReference type="SUPFAM" id="SSF50891">
    <property type="entry name" value="Cyclophilin-like"/>
    <property type="match status" value="1"/>
</dbReference>